<evidence type="ECO:0000256" key="5">
    <source>
        <dbReference type="ARBA" id="ARBA00022840"/>
    </source>
</evidence>
<comment type="similarity">
    <text evidence="1 9 10">Belongs to the DNA mismatch repair MutS family.</text>
</comment>
<dbReference type="CDD" id="cd03284">
    <property type="entry name" value="ABC_MutS1"/>
    <property type="match status" value="1"/>
</dbReference>
<accession>A0A2Z2NPS4</accession>
<keyword evidence="5 9" id="KW-0067">ATP-binding</keyword>
<dbReference type="PANTHER" id="PTHR11361:SF34">
    <property type="entry name" value="DNA MISMATCH REPAIR PROTEIN MSH1, MITOCHONDRIAL"/>
    <property type="match status" value="1"/>
</dbReference>
<organism evidence="12 13">
    <name type="scientific">Granulosicoccus antarcticus IMCC3135</name>
    <dbReference type="NCBI Taxonomy" id="1192854"/>
    <lineage>
        <taxon>Bacteria</taxon>
        <taxon>Pseudomonadati</taxon>
        <taxon>Pseudomonadota</taxon>
        <taxon>Gammaproteobacteria</taxon>
        <taxon>Chromatiales</taxon>
        <taxon>Granulosicoccaceae</taxon>
        <taxon>Granulosicoccus</taxon>
    </lineage>
</organism>
<dbReference type="Pfam" id="PF05192">
    <property type="entry name" value="MutS_III"/>
    <property type="match status" value="1"/>
</dbReference>
<dbReference type="Pfam" id="PF05188">
    <property type="entry name" value="MutS_II"/>
    <property type="match status" value="1"/>
</dbReference>
<evidence type="ECO:0000256" key="1">
    <source>
        <dbReference type="ARBA" id="ARBA00006271"/>
    </source>
</evidence>
<dbReference type="InterPro" id="IPR007696">
    <property type="entry name" value="DNA_mismatch_repair_MutS_core"/>
</dbReference>
<dbReference type="Gene3D" id="1.10.1420.10">
    <property type="match status" value="2"/>
</dbReference>
<comment type="function">
    <text evidence="8 9">This protein is involved in the repair of mismatches in DNA. It is possible that it carries out the mismatch recognition step. This protein has a weak ATPase activity.</text>
</comment>
<keyword evidence="3 9" id="KW-0547">Nucleotide-binding</keyword>
<dbReference type="InterPro" id="IPR007695">
    <property type="entry name" value="DNA_mismatch_repair_MutS-lik_N"/>
</dbReference>
<feature type="domain" description="DNA mismatch repair proteins mutS family" evidence="11">
    <location>
        <begin position="688"/>
        <end position="704"/>
    </location>
</feature>
<evidence type="ECO:0000256" key="2">
    <source>
        <dbReference type="ARBA" id="ARBA00021982"/>
    </source>
</evidence>
<dbReference type="GO" id="GO:0005524">
    <property type="term" value="F:ATP binding"/>
    <property type="evidence" value="ECO:0007669"/>
    <property type="project" value="UniProtKB-UniRule"/>
</dbReference>
<evidence type="ECO:0000256" key="4">
    <source>
        <dbReference type="ARBA" id="ARBA00022763"/>
    </source>
</evidence>
<dbReference type="Proteomes" id="UP000250079">
    <property type="component" value="Chromosome"/>
</dbReference>
<dbReference type="HAMAP" id="MF_00096">
    <property type="entry name" value="MutS"/>
    <property type="match status" value="1"/>
</dbReference>
<dbReference type="InterPro" id="IPR045076">
    <property type="entry name" value="MutS"/>
</dbReference>
<dbReference type="NCBIfam" id="TIGR01070">
    <property type="entry name" value="mutS1"/>
    <property type="match status" value="1"/>
</dbReference>
<protein>
    <recommendedName>
        <fullName evidence="2 9">DNA mismatch repair protein MutS</fullName>
    </recommendedName>
</protein>
<dbReference type="InterPro" id="IPR036187">
    <property type="entry name" value="DNA_mismatch_repair_MutS_sf"/>
</dbReference>
<dbReference type="Gene3D" id="3.40.1170.10">
    <property type="entry name" value="DNA repair protein MutS, domain I"/>
    <property type="match status" value="1"/>
</dbReference>
<dbReference type="InterPro" id="IPR027417">
    <property type="entry name" value="P-loop_NTPase"/>
</dbReference>
<dbReference type="AlphaFoldDB" id="A0A2Z2NPS4"/>
<keyword evidence="6 9" id="KW-0238">DNA-binding</keyword>
<dbReference type="Pfam" id="PF05190">
    <property type="entry name" value="MutS_IV"/>
    <property type="match status" value="1"/>
</dbReference>
<evidence type="ECO:0000313" key="13">
    <source>
        <dbReference type="Proteomes" id="UP000250079"/>
    </source>
</evidence>
<name>A0A2Z2NPS4_9GAMM</name>
<dbReference type="FunFam" id="1.10.1420.10:FF:000001">
    <property type="entry name" value="DNA mismatch repair protein MutS"/>
    <property type="match status" value="1"/>
</dbReference>
<evidence type="ECO:0000256" key="9">
    <source>
        <dbReference type="HAMAP-Rule" id="MF_00096"/>
    </source>
</evidence>
<reference evidence="12 13" key="1">
    <citation type="submission" date="2016-12" db="EMBL/GenBank/DDBJ databases">
        <authorList>
            <person name="Song W.-J."/>
            <person name="Kurnit D.M."/>
        </authorList>
    </citation>
    <scope>NUCLEOTIDE SEQUENCE [LARGE SCALE GENOMIC DNA]</scope>
    <source>
        <strain evidence="12 13">IMCC3135</strain>
    </source>
</reference>
<keyword evidence="4 9" id="KW-0227">DNA damage</keyword>
<dbReference type="PROSITE" id="PS00486">
    <property type="entry name" value="DNA_MISMATCH_REPAIR_2"/>
    <property type="match status" value="1"/>
</dbReference>
<dbReference type="InterPro" id="IPR016151">
    <property type="entry name" value="DNA_mismatch_repair_MutS_N"/>
</dbReference>
<dbReference type="EMBL" id="CP018632">
    <property type="protein sequence ID" value="ASJ72465.1"/>
    <property type="molecule type" value="Genomic_DNA"/>
</dbReference>
<dbReference type="SMART" id="SM00533">
    <property type="entry name" value="MUTSd"/>
    <property type="match status" value="1"/>
</dbReference>
<evidence type="ECO:0000256" key="3">
    <source>
        <dbReference type="ARBA" id="ARBA00022741"/>
    </source>
</evidence>
<dbReference type="InterPro" id="IPR007860">
    <property type="entry name" value="DNA_mmatch_repair_MutS_con_dom"/>
</dbReference>
<evidence type="ECO:0000256" key="8">
    <source>
        <dbReference type="ARBA" id="ARBA00024647"/>
    </source>
</evidence>
<dbReference type="SUPFAM" id="SSF48334">
    <property type="entry name" value="DNA repair protein MutS, domain III"/>
    <property type="match status" value="1"/>
</dbReference>
<dbReference type="RefSeq" id="WP_088917772.1">
    <property type="nucleotide sequence ID" value="NZ_CP018632.1"/>
</dbReference>
<dbReference type="InterPro" id="IPR007861">
    <property type="entry name" value="DNA_mismatch_repair_MutS_clamp"/>
</dbReference>
<dbReference type="SUPFAM" id="SSF52540">
    <property type="entry name" value="P-loop containing nucleoside triphosphate hydrolases"/>
    <property type="match status" value="1"/>
</dbReference>
<dbReference type="SMART" id="SM00534">
    <property type="entry name" value="MUTSac"/>
    <property type="match status" value="1"/>
</dbReference>
<dbReference type="GO" id="GO:0006298">
    <property type="term" value="P:mismatch repair"/>
    <property type="evidence" value="ECO:0007669"/>
    <property type="project" value="UniProtKB-UniRule"/>
</dbReference>
<dbReference type="GO" id="GO:0140664">
    <property type="term" value="F:ATP-dependent DNA damage sensor activity"/>
    <property type="evidence" value="ECO:0007669"/>
    <property type="project" value="InterPro"/>
</dbReference>
<evidence type="ECO:0000259" key="11">
    <source>
        <dbReference type="PROSITE" id="PS00486"/>
    </source>
</evidence>
<dbReference type="GO" id="GO:0005829">
    <property type="term" value="C:cytosol"/>
    <property type="evidence" value="ECO:0007669"/>
    <property type="project" value="TreeGrafter"/>
</dbReference>
<dbReference type="GO" id="GO:0030983">
    <property type="term" value="F:mismatched DNA binding"/>
    <property type="evidence" value="ECO:0007669"/>
    <property type="project" value="InterPro"/>
</dbReference>
<dbReference type="SUPFAM" id="SSF53150">
    <property type="entry name" value="DNA repair protein MutS, domain II"/>
    <property type="match status" value="1"/>
</dbReference>
<dbReference type="KEGG" id="gai:IMCC3135_11875"/>
<dbReference type="OrthoDB" id="9802448at2"/>
<keyword evidence="13" id="KW-1185">Reference proteome</keyword>
<dbReference type="FunFam" id="3.40.1170.10:FF:000001">
    <property type="entry name" value="DNA mismatch repair protein MutS"/>
    <property type="match status" value="1"/>
</dbReference>
<dbReference type="GO" id="GO:0003684">
    <property type="term" value="F:damaged DNA binding"/>
    <property type="evidence" value="ECO:0007669"/>
    <property type="project" value="UniProtKB-UniRule"/>
</dbReference>
<dbReference type="FunFam" id="3.40.50.300:FF:000870">
    <property type="entry name" value="MutS protein homolog 4"/>
    <property type="match status" value="1"/>
</dbReference>
<dbReference type="Pfam" id="PF01624">
    <property type="entry name" value="MutS_I"/>
    <property type="match status" value="1"/>
</dbReference>
<dbReference type="Gene3D" id="3.30.420.110">
    <property type="entry name" value="MutS, connector domain"/>
    <property type="match status" value="1"/>
</dbReference>
<evidence type="ECO:0000256" key="10">
    <source>
        <dbReference type="RuleBase" id="RU003756"/>
    </source>
</evidence>
<evidence type="ECO:0000256" key="7">
    <source>
        <dbReference type="ARBA" id="ARBA00023204"/>
    </source>
</evidence>
<dbReference type="Pfam" id="PF00488">
    <property type="entry name" value="MutS_V"/>
    <property type="match status" value="1"/>
</dbReference>
<dbReference type="InterPro" id="IPR005748">
    <property type="entry name" value="DNA_mismatch_repair_MutS"/>
</dbReference>
<dbReference type="PIRSF" id="PIRSF037677">
    <property type="entry name" value="DNA_mis_repair_Msh6"/>
    <property type="match status" value="1"/>
</dbReference>
<gene>
    <name evidence="9 12" type="primary">mutS</name>
    <name evidence="12" type="ORF">IMCC3135_11875</name>
</gene>
<dbReference type="NCBIfam" id="NF003810">
    <property type="entry name" value="PRK05399.1"/>
    <property type="match status" value="1"/>
</dbReference>
<dbReference type="InterPro" id="IPR000432">
    <property type="entry name" value="DNA_mismatch_repair_MutS_C"/>
</dbReference>
<dbReference type="InterPro" id="IPR036678">
    <property type="entry name" value="MutS_con_dom_sf"/>
</dbReference>
<proteinExistence type="inferred from homology"/>
<sequence>MTNSTHTPMMQQYLGIKAQHPDSMLFYRMGDFYELFFDDARRAAQFLDITLTARGKSGGEPIPMAGIPYHAADNYLGRLVRMGLSVAICEQTGTVTNKGPVTREVVRVITPGTLTEESLLASRAVALLVCVSEGREGFGIAALDVAAGDLAVMQVEDLPRLQAELARLDPAELLLGEDSRLQSEFSNYTRRSRAPWLFDQAAARKSLTEHFKVRNLEAFGCENLTLAISAAAVALGYARETQLNALEQVANMRVENASDTVILDPGTRRHLELVENARQQESNTLFSVIDRTANPMGTRKLRAWLQQPIRNREQICQRQDRVGALMQDDTCAEVAKVLANMHDMERITTRILLGSAQPRELERLRLSLECLPELLQHLQNPGRSEPAHADALKNILEVLQQPTTADKFLKSAIRENPPVVLRDGGVIADGYDAQLDELRSLSGDASDFLAQMEQREKASTGISSLKVGYNRVHGFYIETNRQSEPPAHYIRRQTLKSTERYITPELKEHEDKVLGAREKALARERELYANVLETLKQELATLRSMATTIAELDVLNSFARIAAEHDWCRPQLSLETGIAIEAGRHPVIEALIDDPFVANPTHLDEQCRMLLITGPNMGGKSTFMRQTALIALLAHTGSHVPASAATIGPIDRIFTRIGASDDLARGQSTFMVEMTEAAHILRNASPNSLVLMDEVGRGTSTYDGLALAWACAEHLAQNNRSLCLFATHYFELTAMAEQHENIENVHLDAVEHDGRIIFMHSIKKGATDRSYGLQVAELAGLPDTALGYARERLAALEEHSVADTVESDHYKIGAPEPIESKVDDNARVVAGTAKTAQLDLFSPGGALQDYISELDLDTITPRNALQHLYAMSDLANWKS</sequence>
<keyword evidence="7 9" id="KW-0234">DNA repair</keyword>
<dbReference type="PANTHER" id="PTHR11361">
    <property type="entry name" value="DNA MISMATCH REPAIR PROTEIN MUTS FAMILY MEMBER"/>
    <property type="match status" value="1"/>
</dbReference>
<dbReference type="InterPro" id="IPR017261">
    <property type="entry name" value="DNA_mismatch_repair_MutS/MSH"/>
</dbReference>
<dbReference type="Gene3D" id="3.40.50.300">
    <property type="entry name" value="P-loop containing nucleotide triphosphate hydrolases"/>
    <property type="match status" value="1"/>
</dbReference>
<dbReference type="SUPFAM" id="SSF55271">
    <property type="entry name" value="DNA repair protein MutS, domain I"/>
    <property type="match status" value="1"/>
</dbReference>
<feature type="binding site" evidence="9">
    <location>
        <begin position="614"/>
        <end position="621"/>
    </location>
    <ligand>
        <name>ATP</name>
        <dbReference type="ChEBI" id="CHEBI:30616"/>
    </ligand>
</feature>
<evidence type="ECO:0000313" key="12">
    <source>
        <dbReference type="EMBL" id="ASJ72465.1"/>
    </source>
</evidence>
<evidence type="ECO:0000256" key="6">
    <source>
        <dbReference type="ARBA" id="ARBA00023125"/>
    </source>
</evidence>